<protein>
    <submittedName>
        <fullName evidence="2">MazG nucleotide pyrophosphohydrolase domain-containing protein</fullName>
    </submittedName>
</protein>
<proteinExistence type="predicted"/>
<name>A0ABV7Q2E6_9ACTN</name>
<comment type="caution">
    <text evidence="2">The sequence shown here is derived from an EMBL/GenBank/DDBJ whole genome shotgun (WGS) entry which is preliminary data.</text>
</comment>
<feature type="domain" description="NTP pyrophosphohydrolase MazG-like" evidence="1">
    <location>
        <begin position="51"/>
        <end position="101"/>
    </location>
</feature>
<dbReference type="Gene3D" id="1.10.287.1080">
    <property type="entry name" value="MazG-like"/>
    <property type="match status" value="1"/>
</dbReference>
<reference evidence="3" key="1">
    <citation type="journal article" date="2019" name="Int. J. Syst. Evol. Microbiol.">
        <title>The Global Catalogue of Microorganisms (GCM) 10K type strain sequencing project: providing services to taxonomists for standard genome sequencing and annotation.</title>
        <authorList>
            <consortium name="The Broad Institute Genomics Platform"/>
            <consortium name="The Broad Institute Genome Sequencing Center for Infectious Disease"/>
            <person name="Wu L."/>
            <person name="Ma J."/>
        </authorList>
    </citation>
    <scope>NUCLEOTIDE SEQUENCE [LARGE SCALE GENOMIC DNA]</scope>
    <source>
        <strain evidence="3">CGMCC 4.7396</strain>
    </source>
</reference>
<evidence type="ECO:0000313" key="2">
    <source>
        <dbReference type="EMBL" id="MFC3493946.1"/>
    </source>
</evidence>
<dbReference type="SUPFAM" id="SSF101386">
    <property type="entry name" value="all-alpha NTP pyrophosphatases"/>
    <property type="match status" value="1"/>
</dbReference>
<dbReference type="RefSeq" id="WP_387977266.1">
    <property type="nucleotide sequence ID" value="NZ_JBHRWO010000012.1"/>
</dbReference>
<sequence length="121" mass="12870">MEITAATAKATSLAALFDRLNEANGQNAWSGLDLALGFVGDVGDLVRQVQVAENIRTYPGGREALEHELADCLWSVLMLADRYDVDLAAAFEKTTTQLEARVSAKLAALAETETAASSIAE</sequence>
<accession>A0ABV7Q2E6</accession>
<organism evidence="2 3">
    <name type="scientific">Glycomyces rhizosphaerae</name>
    <dbReference type="NCBI Taxonomy" id="2054422"/>
    <lineage>
        <taxon>Bacteria</taxon>
        <taxon>Bacillati</taxon>
        <taxon>Actinomycetota</taxon>
        <taxon>Actinomycetes</taxon>
        <taxon>Glycomycetales</taxon>
        <taxon>Glycomycetaceae</taxon>
        <taxon>Glycomyces</taxon>
    </lineage>
</organism>
<dbReference type="Proteomes" id="UP001595712">
    <property type="component" value="Unassembled WGS sequence"/>
</dbReference>
<dbReference type="EMBL" id="JBHRWO010000012">
    <property type="protein sequence ID" value="MFC3493946.1"/>
    <property type="molecule type" value="Genomic_DNA"/>
</dbReference>
<evidence type="ECO:0000259" key="1">
    <source>
        <dbReference type="Pfam" id="PF03819"/>
    </source>
</evidence>
<gene>
    <name evidence="2" type="ORF">ACFO8M_15810</name>
</gene>
<dbReference type="InterPro" id="IPR004518">
    <property type="entry name" value="MazG-like_dom"/>
</dbReference>
<keyword evidence="3" id="KW-1185">Reference proteome</keyword>
<dbReference type="Pfam" id="PF03819">
    <property type="entry name" value="MazG"/>
    <property type="match status" value="1"/>
</dbReference>
<evidence type="ECO:0000313" key="3">
    <source>
        <dbReference type="Proteomes" id="UP001595712"/>
    </source>
</evidence>